<proteinExistence type="predicted"/>
<feature type="non-terminal residue" evidence="1">
    <location>
        <position position="1"/>
    </location>
</feature>
<evidence type="ECO:0000313" key="1">
    <source>
        <dbReference type="EMBL" id="VAX41115.1"/>
    </source>
</evidence>
<gene>
    <name evidence="1" type="ORF">MNBD_PLANCTO03-797</name>
</gene>
<dbReference type="AlphaFoldDB" id="A0A3B1E4Z2"/>
<accession>A0A3B1E4Z2</accession>
<organism evidence="1">
    <name type="scientific">hydrothermal vent metagenome</name>
    <dbReference type="NCBI Taxonomy" id="652676"/>
    <lineage>
        <taxon>unclassified sequences</taxon>
        <taxon>metagenomes</taxon>
        <taxon>ecological metagenomes</taxon>
    </lineage>
</organism>
<sequence>VEAVPMEGHDQRVDALATSTRLIAFEKKDTEG</sequence>
<name>A0A3B1E4Z2_9ZZZZ</name>
<dbReference type="EMBL" id="UOGK01000493">
    <property type="protein sequence ID" value="VAX41115.1"/>
    <property type="molecule type" value="Genomic_DNA"/>
</dbReference>
<protein>
    <submittedName>
        <fullName evidence="1">Uncharacterized protein</fullName>
    </submittedName>
</protein>
<reference evidence="1" key="1">
    <citation type="submission" date="2018-06" db="EMBL/GenBank/DDBJ databases">
        <authorList>
            <person name="Zhirakovskaya E."/>
        </authorList>
    </citation>
    <scope>NUCLEOTIDE SEQUENCE</scope>
</reference>